<dbReference type="Proteomes" id="UP000093451">
    <property type="component" value="Unassembled WGS sequence"/>
</dbReference>
<comment type="caution">
    <text evidence="1">The sequence shown here is derived from an EMBL/GenBank/DDBJ whole genome shotgun (WGS) entry which is preliminary data.</text>
</comment>
<proteinExistence type="predicted"/>
<organism evidence="1 2">
    <name type="scientific">Agrobacterium tumefaciens</name>
    <dbReference type="NCBI Taxonomy" id="358"/>
    <lineage>
        <taxon>Bacteria</taxon>
        <taxon>Pseudomonadati</taxon>
        <taxon>Pseudomonadota</taxon>
        <taxon>Alphaproteobacteria</taxon>
        <taxon>Hyphomicrobiales</taxon>
        <taxon>Rhizobiaceae</taxon>
        <taxon>Rhizobium/Agrobacterium group</taxon>
        <taxon>Agrobacterium</taxon>
        <taxon>Agrobacterium tumefaciens complex</taxon>
    </lineage>
</organism>
<accession>A0AB36EDA9</accession>
<evidence type="ECO:0000313" key="1">
    <source>
        <dbReference type="EMBL" id="OCJ33247.1"/>
    </source>
</evidence>
<evidence type="ECO:0000313" key="2">
    <source>
        <dbReference type="Proteomes" id="UP000093451"/>
    </source>
</evidence>
<gene>
    <name evidence="1" type="ORF">A6U91_20705</name>
</gene>
<dbReference type="AlphaFoldDB" id="A0AB36EDA9"/>
<dbReference type="EMBL" id="LXKT01000028">
    <property type="protein sequence ID" value="OCJ33247.1"/>
    <property type="molecule type" value="Genomic_DNA"/>
</dbReference>
<protein>
    <submittedName>
        <fullName evidence="1">Uncharacterized protein</fullName>
    </submittedName>
</protein>
<name>A0AB36EDA9_AGRTU</name>
<reference evidence="1 2" key="1">
    <citation type="journal article" date="2016" name="PeerJ">
        <title>Gall-ID: tools for genotyping gall-causing phytopathogenic bacteria.</title>
        <authorList>
            <person name="Davis E.W.II."/>
            <person name="Weisberg A.J."/>
            <person name="Tabima J.F."/>
            <person name="Grunwald N.J."/>
            <person name="Chang J.H."/>
        </authorList>
    </citation>
    <scope>NUCLEOTIDE SEQUENCE [LARGE SCALE GENOMIC DNA]</scope>
    <source>
        <strain evidence="1 2">N2/73</strain>
    </source>
</reference>
<sequence length="65" mass="7598">MIALQRGTSFKGQSMQIVPTDWSRSPDIRDACVALQRAGKHVCLSLNWRGLEKLRRDDRWAQWEK</sequence>